<dbReference type="Proteomes" id="UP000002601">
    <property type="component" value="Chromosome"/>
</dbReference>
<dbReference type="Gene3D" id="3.40.190.10">
    <property type="entry name" value="Periplasmic binding protein-like II"/>
    <property type="match status" value="2"/>
</dbReference>
<dbReference type="SUPFAM" id="SSF53850">
    <property type="entry name" value="Periplasmic binding protein-like II"/>
    <property type="match status" value="1"/>
</dbReference>
<gene>
    <name evidence="2" type="ordered locus">Desal_1876</name>
</gene>
<feature type="chain" id="PRO_5002962801" evidence="1">
    <location>
        <begin position="20"/>
        <end position="320"/>
    </location>
</feature>
<feature type="signal peptide" evidence="1">
    <location>
        <begin position="1"/>
        <end position="19"/>
    </location>
</feature>
<evidence type="ECO:0000313" key="2">
    <source>
        <dbReference type="EMBL" id="ACS79937.1"/>
    </source>
</evidence>
<dbReference type="PANTHER" id="PTHR30024">
    <property type="entry name" value="ALIPHATIC SULFONATES-BINDING PROTEIN-RELATED"/>
    <property type="match status" value="1"/>
</dbReference>
<dbReference type="OrthoDB" id="9814375at2"/>
<dbReference type="AlphaFoldDB" id="C6BUC8"/>
<name>C6BUC8_MARSD</name>
<reference evidence="2 3" key="1">
    <citation type="submission" date="2009-06" db="EMBL/GenBank/DDBJ databases">
        <title>Complete sequence of Desulfovibrio salexigens DSM 2638.</title>
        <authorList>
            <consortium name="US DOE Joint Genome Institute"/>
            <person name="Lucas S."/>
            <person name="Copeland A."/>
            <person name="Lapidus A."/>
            <person name="Glavina del Rio T."/>
            <person name="Tice H."/>
            <person name="Bruce D."/>
            <person name="Goodwin L."/>
            <person name="Pitluck S."/>
            <person name="Munk A.C."/>
            <person name="Brettin T."/>
            <person name="Detter J.C."/>
            <person name="Han C."/>
            <person name="Tapia R."/>
            <person name="Larimer F."/>
            <person name="Land M."/>
            <person name="Hauser L."/>
            <person name="Kyrpides N."/>
            <person name="Anderson I."/>
            <person name="Wall J.D."/>
            <person name="Arkin A.P."/>
            <person name="Dehal P."/>
            <person name="Chivian D."/>
            <person name="Giles B."/>
            <person name="Hazen T.C."/>
        </authorList>
    </citation>
    <scope>NUCLEOTIDE SEQUENCE [LARGE SCALE GENOMIC DNA]</scope>
    <source>
        <strain evidence="3">ATCC 14822 / DSM 2638 / NCIMB 8403 / VKM B-1763</strain>
    </source>
</reference>
<sequence>MKKIFLIALLLAFAFPAQCKECPTLVFSGPPIAESVPLIAMTQGPKIWKQPFNVKFIPWHSPDMLRAMIVGGQIDAAIITTAAAATLLNKGVKVRIAQLYESPVWIVSRNPGPDTLESLKGTLLFPFGPGEMPELFFKATIGNKPNKITIRHTSGALEAVNLLLAGKGDHAMLSEPTASVAIQRSQEKHANGSPLLVRRISMGKAWTKTFPGHRLAATSMTFFGAQAARPDLIQNFRKAHTQACEWVKQNPSEALYLTQQEFPSLATQLHSGAIKEIDIHALNGQKAQKNALFFLSKIKELSPAAIGGPIPNSDLFEVKE</sequence>
<keyword evidence="3" id="KW-1185">Reference proteome</keyword>
<evidence type="ECO:0000313" key="3">
    <source>
        <dbReference type="Proteomes" id="UP000002601"/>
    </source>
</evidence>
<dbReference type="EMBL" id="CP001649">
    <property type="protein sequence ID" value="ACS79937.1"/>
    <property type="molecule type" value="Genomic_DNA"/>
</dbReference>
<accession>C6BUC8</accession>
<dbReference type="KEGG" id="dsa:Desal_1876"/>
<dbReference type="HOGENOM" id="CLU_062584_2_0_7"/>
<dbReference type="PANTHER" id="PTHR30024:SF46">
    <property type="entry name" value="ABC TRANSPORTER, SUBSTRATE-BINDING LIPOPROTEIN"/>
    <property type="match status" value="1"/>
</dbReference>
<organism evidence="2 3">
    <name type="scientific">Maridesulfovibrio salexigens (strain ATCC 14822 / DSM 2638 / NCIMB 8403 / VKM B-1763)</name>
    <name type="common">Desulfovibrio salexigens</name>
    <dbReference type="NCBI Taxonomy" id="526222"/>
    <lineage>
        <taxon>Bacteria</taxon>
        <taxon>Pseudomonadati</taxon>
        <taxon>Thermodesulfobacteriota</taxon>
        <taxon>Desulfovibrionia</taxon>
        <taxon>Desulfovibrionales</taxon>
        <taxon>Desulfovibrionaceae</taxon>
        <taxon>Maridesulfovibrio</taxon>
    </lineage>
</organism>
<dbReference type="STRING" id="526222.Desal_1876"/>
<proteinExistence type="predicted"/>
<protein>
    <submittedName>
        <fullName evidence="2">ABC-type nitrate/sulfonate/bicarbonate transport systems periplasmic components-like protein</fullName>
    </submittedName>
</protein>
<evidence type="ECO:0000256" key="1">
    <source>
        <dbReference type="SAM" id="SignalP"/>
    </source>
</evidence>
<dbReference type="RefSeq" id="WP_015851753.1">
    <property type="nucleotide sequence ID" value="NC_012881.1"/>
</dbReference>
<keyword evidence="1" id="KW-0732">Signal</keyword>
<dbReference type="eggNOG" id="COG0715">
    <property type="taxonomic scope" value="Bacteria"/>
</dbReference>